<evidence type="ECO:0000313" key="3">
    <source>
        <dbReference type="Proteomes" id="UP000186168"/>
    </source>
</evidence>
<dbReference type="InterPro" id="IPR046053">
    <property type="entry name" value="DUF6011"/>
</dbReference>
<gene>
    <name evidence="2" type="ORF">SPAR_17785</name>
</gene>
<dbReference type="STRING" id="67365.GCA_001704635_04109"/>
<feature type="compositionally biased region" description="Pro residues" evidence="1">
    <location>
        <begin position="7"/>
        <end position="24"/>
    </location>
</feature>
<evidence type="ECO:0000256" key="1">
    <source>
        <dbReference type="SAM" id="MobiDB-lite"/>
    </source>
</evidence>
<keyword evidence="3" id="KW-1185">Reference proteome</keyword>
<dbReference type="EMBL" id="ASQP01000248">
    <property type="protein sequence ID" value="OMI38106.1"/>
    <property type="molecule type" value="Genomic_DNA"/>
</dbReference>
<protein>
    <submittedName>
        <fullName evidence="2">Uncharacterized protein</fullName>
    </submittedName>
</protein>
<feature type="region of interest" description="Disordered" evidence="1">
    <location>
        <begin position="1"/>
        <end position="34"/>
    </location>
</feature>
<name>A0A1R1SIN0_9ACTN</name>
<dbReference type="AlphaFoldDB" id="A0A1R1SIN0"/>
<proteinExistence type="predicted"/>
<organism evidence="2 3">
    <name type="scientific">Streptomyces sparsogenes DSM 40356</name>
    <dbReference type="NCBI Taxonomy" id="1331668"/>
    <lineage>
        <taxon>Bacteria</taxon>
        <taxon>Bacillati</taxon>
        <taxon>Actinomycetota</taxon>
        <taxon>Actinomycetes</taxon>
        <taxon>Kitasatosporales</taxon>
        <taxon>Streptomycetaceae</taxon>
        <taxon>Streptomyces</taxon>
    </lineage>
</organism>
<accession>A0A1R1SIN0</accession>
<reference evidence="2 3" key="1">
    <citation type="submission" date="2013-05" db="EMBL/GenBank/DDBJ databases">
        <title>Genome sequence of Streptomyces sparsogenes DSM 40356.</title>
        <authorList>
            <person name="Coyne S."/>
            <person name="Seebeck F.P."/>
        </authorList>
    </citation>
    <scope>NUCLEOTIDE SEQUENCE [LARGE SCALE GENOMIC DNA]</scope>
    <source>
        <strain evidence="2 3">DSM 40356</strain>
    </source>
</reference>
<sequence>MTTDDPATPPTASPASPPASPPAALPGLGEEPLSARRRVTCRMCGRPLRGREARLWGLGDECRAKLAVRGAPKPPAHDVEQDTLPGI</sequence>
<dbReference type="GeneID" id="96742019"/>
<evidence type="ECO:0000313" key="2">
    <source>
        <dbReference type="EMBL" id="OMI38106.1"/>
    </source>
</evidence>
<dbReference type="Proteomes" id="UP000186168">
    <property type="component" value="Unassembled WGS sequence"/>
</dbReference>
<comment type="caution">
    <text evidence="2">The sequence shown here is derived from an EMBL/GenBank/DDBJ whole genome shotgun (WGS) entry which is preliminary data.</text>
</comment>
<dbReference type="RefSeq" id="WP_065958923.1">
    <property type="nucleotide sequence ID" value="NZ_ASQP01000248.1"/>
</dbReference>
<dbReference type="Pfam" id="PF19474">
    <property type="entry name" value="DUF6011"/>
    <property type="match status" value="1"/>
</dbReference>